<evidence type="ECO:0000313" key="1">
    <source>
        <dbReference type="EMBL" id="OHU31075.1"/>
    </source>
</evidence>
<name>A0A1S1LIJ7_9MYCO</name>
<sequence>MSVGDHAPVVEGLLAESALACLICSSRPRALSAARSAAAVKVQSFATFRIRTENGNDIQTIYGEPKDR</sequence>
<dbReference type="Proteomes" id="UP000179616">
    <property type="component" value="Unassembled WGS sequence"/>
</dbReference>
<evidence type="ECO:0000313" key="2">
    <source>
        <dbReference type="Proteomes" id="UP000179616"/>
    </source>
</evidence>
<dbReference type="EMBL" id="MLIK01000004">
    <property type="protein sequence ID" value="OHU31075.1"/>
    <property type="molecule type" value="Genomic_DNA"/>
</dbReference>
<proteinExistence type="predicted"/>
<dbReference type="AlphaFoldDB" id="A0A1S1LIJ7"/>
<dbReference type="RefSeq" id="WP_070936493.1">
    <property type="nucleotide sequence ID" value="NZ_MLIK01000004.1"/>
</dbReference>
<gene>
    <name evidence="1" type="ORF">BKG76_05145</name>
</gene>
<comment type="caution">
    <text evidence="1">The sequence shown here is derived from an EMBL/GenBank/DDBJ whole genome shotgun (WGS) entry which is preliminary data.</text>
</comment>
<dbReference type="GeneID" id="77093753"/>
<organism evidence="1 2">
    <name type="scientific">Mycobacteroides franklinii</name>
    <dbReference type="NCBI Taxonomy" id="948102"/>
    <lineage>
        <taxon>Bacteria</taxon>
        <taxon>Bacillati</taxon>
        <taxon>Actinomycetota</taxon>
        <taxon>Actinomycetes</taxon>
        <taxon>Mycobacteriales</taxon>
        <taxon>Mycobacteriaceae</taxon>
        <taxon>Mycobacteroides</taxon>
    </lineage>
</organism>
<protein>
    <submittedName>
        <fullName evidence="1">Uncharacterized protein</fullName>
    </submittedName>
</protein>
<reference evidence="1 2" key="1">
    <citation type="submission" date="2016-10" db="EMBL/GenBank/DDBJ databases">
        <title>Evaluation of Human, Veterinary and Environmental Mycobacterium chelonae Isolates by Core Genome Phylogenomic Analysis, Targeted Gene Comparison, and Anti-microbial Susceptibility Patterns: A Tale of Mistaken Identities.</title>
        <authorList>
            <person name="Fogelson S.B."/>
            <person name="Camus A.C."/>
            <person name="Lorenz W."/>
            <person name="Vasireddy R."/>
            <person name="Vasireddy S."/>
            <person name="Smith T."/>
            <person name="Brown-Elliott B.A."/>
            <person name="Wallace R.J.Jr."/>
            <person name="Hasan N.A."/>
            <person name="Reischl U."/>
            <person name="Sanchez S."/>
        </authorList>
    </citation>
    <scope>NUCLEOTIDE SEQUENCE [LARGE SCALE GENOMIC DNA]</scope>
    <source>
        <strain evidence="1 2">1559</strain>
    </source>
</reference>
<accession>A0A1S1LIJ7</accession>